<accession>A0A0E9TWF5</accession>
<proteinExistence type="predicted"/>
<sequence>MKNSIPLQAATPVSMGRFFARQIKGMCSKQHHATKNYIRADEDRLDHIKHF</sequence>
<dbReference type="EMBL" id="GBXM01050563">
    <property type="protein sequence ID" value="JAH58014.1"/>
    <property type="molecule type" value="Transcribed_RNA"/>
</dbReference>
<dbReference type="AlphaFoldDB" id="A0A0E9TWF5"/>
<reference evidence="1" key="1">
    <citation type="submission" date="2014-11" db="EMBL/GenBank/DDBJ databases">
        <authorList>
            <person name="Amaro Gonzalez C."/>
        </authorList>
    </citation>
    <scope>NUCLEOTIDE SEQUENCE</scope>
</reference>
<name>A0A0E9TWF5_ANGAN</name>
<protein>
    <submittedName>
        <fullName evidence="1">Uncharacterized protein</fullName>
    </submittedName>
</protein>
<reference evidence="1" key="2">
    <citation type="journal article" date="2015" name="Fish Shellfish Immunol.">
        <title>Early steps in the European eel (Anguilla anguilla)-Vibrio vulnificus interaction in the gills: Role of the RtxA13 toxin.</title>
        <authorList>
            <person name="Callol A."/>
            <person name="Pajuelo D."/>
            <person name="Ebbesson L."/>
            <person name="Teles M."/>
            <person name="MacKenzie S."/>
            <person name="Amaro C."/>
        </authorList>
    </citation>
    <scope>NUCLEOTIDE SEQUENCE</scope>
</reference>
<organism evidence="1">
    <name type="scientific">Anguilla anguilla</name>
    <name type="common">European freshwater eel</name>
    <name type="synonym">Muraena anguilla</name>
    <dbReference type="NCBI Taxonomy" id="7936"/>
    <lineage>
        <taxon>Eukaryota</taxon>
        <taxon>Metazoa</taxon>
        <taxon>Chordata</taxon>
        <taxon>Craniata</taxon>
        <taxon>Vertebrata</taxon>
        <taxon>Euteleostomi</taxon>
        <taxon>Actinopterygii</taxon>
        <taxon>Neopterygii</taxon>
        <taxon>Teleostei</taxon>
        <taxon>Anguilliformes</taxon>
        <taxon>Anguillidae</taxon>
        <taxon>Anguilla</taxon>
    </lineage>
</organism>
<evidence type="ECO:0000313" key="1">
    <source>
        <dbReference type="EMBL" id="JAH58014.1"/>
    </source>
</evidence>